<dbReference type="PROSITE" id="PS50994">
    <property type="entry name" value="INTEGRASE"/>
    <property type="match status" value="1"/>
</dbReference>
<reference evidence="3" key="1">
    <citation type="submission" date="2017-03" db="EMBL/GenBank/DDBJ databases">
        <title>Phytopthora megakarya and P. palmivora, two closely related causual agents of cacao black pod achieved similar genome size and gene model numbers by different mechanisms.</title>
        <authorList>
            <person name="Ali S."/>
            <person name="Shao J."/>
            <person name="Larry D.J."/>
            <person name="Kronmiller B."/>
            <person name="Shen D."/>
            <person name="Strem M.D."/>
            <person name="Melnick R.L."/>
            <person name="Guiltinan M.J."/>
            <person name="Tyler B.M."/>
            <person name="Meinhardt L.W."/>
            <person name="Bailey B.A."/>
        </authorList>
    </citation>
    <scope>NUCLEOTIDE SEQUENCE [LARGE SCALE GENOMIC DNA]</scope>
    <source>
        <strain evidence="3">zdho120</strain>
    </source>
</reference>
<dbReference type="InterPro" id="IPR036397">
    <property type="entry name" value="RNaseH_sf"/>
</dbReference>
<dbReference type="FunFam" id="1.10.340.70:FF:000001">
    <property type="entry name" value="Retrovirus-related Pol polyprotein from transposon gypsy-like Protein"/>
    <property type="match status" value="1"/>
</dbReference>
<evidence type="ECO:0000313" key="2">
    <source>
        <dbReference type="EMBL" id="OWY93287.1"/>
    </source>
</evidence>
<dbReference type="PANTHER" id="PTHR37984:SF5">
    <property type="entry name" value="PROTEIN NYNRIN-LIKE"/>
    <property type="match status" value="1"/>
</dbReference>
<dbReference type="EMBL" id="NBNE01016337">
    <property type="protein sequence ID" value="OWY93287.1"/>
    <property type="molecule type" value="Genomic_DNA"/>
</dbReference>
<dbReference type="SUPFAM" id="SSF56672">
    <property type="entry name" value="DNA/RNA polymerases"/>
    <property type="match status" value="1"/>
</dbReference>
<feature type="domain" description="Integrase catalytic" evidence="1">
    <location>
        <begin position="223"/>
        <end position="386"/>
    </location>
</feature>
<dbReference type="InterPro" id="IPR050951">
    <property type="entry name" value="Retrovirus_Pol_polyprotein"/>
</dbReference>
<dbReference type="OrthoDB" id="123497at2759"/>
<evidence type="ECO:0000259" key="1">
    <source>
        <dbReference type="PROSITE" id="PS50994"/>
    </source>
</evidence>
<protein>
    <submittedName>
        <fullName evidence="2">Retroelement</fullName>
    </submittedName>
</protein>
<sequence>MVQAGIIRPSTSAFCAPTFCVKKPVGWRIVHDYRQLNSATILPAIPMPRKEDTFDAMGGSYWFSCMDLLWGYYQVKLRESDIPFTAFSTPDGIFEYLVTSMGLSGNPATFNRLLQHVFSDLRDVMRIVPRYSVNNGVLYYQTRDDVNPRLVIPDNEDLKNRVICENHDVVTAGHPGYFKTYLGVQKKYYWPKMSKYIQRYVNTCELCQRNKARQTKPPGLLQPLDIPEGRWVDISMDFMTALPRTTAGKDAVMVIVDRLTKRAKFIATNTTATAEDTATLFMVNYVKDHGVPKSIISDRDSKFTSKFWQDAITTLETTHQLSSVFRPQTEGQTERTNRFVEDYLRGVVNPAQNDWDEYLHLAGFAYNRRVHASIRMSPFEADLGYVPYMPDDVTRDPEFDQLNKTAQEFLVKQDALLKMAQDAMSEAQTRMKSYYDKNIIAQHFKTGDL</sequence>
<dbReference type="Gene3D" id="3.10.10.10">
    <property type="entry name" value="HIV Type 1 Reverse Transcriptase, subunit A, domain 1"/>
    <property type="match status" value="1"/>
</dbReference>
<dbReference type="PANTHER" id="PTHR37984">
    <property type="entry name" value="PROTEIN CBG26694"/>
    <property type="match status" value="1"/>
</dbReference>
<dbReference type="InterPro" id="IPR043502">
    <property type="entry name" value="DNA/RNA_pol_sf"/>
</dbReference>
<keyword evidence="3" id="KW-1185">Reference proteome</keyword>
<dbReference type="InterPro" id="IPR001584">
    <property type="entry name" value="Integrase_cat-core"/>
</dbReference>
<dbReference type="Pfam" id="PF17921">
    <property type="entry name" value="Integrase_H2C2"/>
    <property type="match status" value="1"/>
</dbReference>
<dbReference type="Pfam" id="PF00078">
    <property type="entry name" value="RVT_1"/>
    <property type="match status" value="1"/>
</dbReference>
<proteinExistence type="predicted"/>
<dbReference type="GO" id="GO:0015074">
    <property type="term" value="P:DNA integration"/>
    <property type="evidence" value="ECO:0007669"/>
    <property type="project" value="InterPro"/>
</dbReference>
<dbReference type="Gene3D" id="3.30.420.10">
    <property type="entry name" value="Ribonuclease H-like superfamily/Ribonuclease H"/>
    <property type="match status" value="1"/>
</dbReference>
<evidence type="ECO:0000313" key="3">
    <source>
        <dbReference type="Proteomes" id="UP000198211"/>
    </source>
</evidence>
<dbReference type="Proteomes" id="UP000198211">
    <property type="component" value="Unassembled WGS sequence"/>
</dbReference>
<dbReference type="InterPro" id="IPR012337">
    <property type="entry name" value="RNaseH-like_sf"/>
</dbReference>
<dbReference type="CDD" id="cd01647">
    <property type="entry name" value="RT_LTR"/>
    <property type="match status" value="1"/>
</dbReference>
<name>A0A225UJ91_9STRA</name>
<dbReference type="SUPFAM" id="SSF53098">
    <property type="entry name" value="Ribonuclease H-like"/>
    <property type="match status" value="1"/>
</dbReference>
<dbReference type="InterPro" id="IPR041588">
    <property type="entry name" value="Integrase_H2C2"/>
</dbReference>
<comment type="caution">
    <text evidence="2">The sequence shown here is derived from an EMBL/GenBank/DDBJ whole genome shotgun (WGS) entry which is preliminary data.</text>
</comment>
<dbReference type="InterPro" id="IPR000477">
    <property type="entry name" value="RT_dom"/>
</dbReference>
<organism evidence="2 3">
    <name type="scientific">Phytophthora megakarya</name>
    <dbReference type="NCBI Taxonomy" id="4795"/>
    <lineage>
        <taxon>Eukaryota</taxon>
        <taxon>Sar</taxon>
        <taxon>Stramenopiles</taxon>
        <taxon>Oomycota</taxon>
        <taxon>Peronosporomycetes</taxon>
        <taxon>Peronosporales</taxon>
        <taxon>Peronosporaceae</taxon>
        <taxon>Phytophthora</taxon>
    </lineage>
</organism>
<feature type="non-terminal residue" evidence="2">
    <location>
        <position position="449"/>
    </location>
</feature>
<gene>
    <name evidence="2" type="ORF">PHMEG_00037371</name>
</gene>
<accession>A0A225UJ91</accession>
<dbReference type="Gene3D" id="1.10.340.70">
    <property type="match status" value="1"/>
</dbReference>
<dbReference type="AlphaFoldDB" id="A0A225UJ91"/>
<dbReference type="GO" id="GO:0003676">
    <property type="term" value="F:nucleic acid binding"/>
    <property type="evidence" value="ECO:0007669"/>
    <property type="project" value="InterPro"/>
</dbReference>